<protein>
    <recommendedName>
        <fullName evidence="4">Nitrogen permease regulator 2 like protein</fullName>
    </recommendedName>
</protein>
<comment type="caution">
    <text evidence="2">The sequence shown here is derived from an EMBL/GenBank/DDBJ whole genome shotgun (WGS) entry which is preliminary data.</text>
</comment>
<dbReference type="EMBL" id="AYSA01000025">
    <property type="protein sequence ID" value="ESZ99040.1"/>
    <property type="molecule type" value="Genomic_DNA"/>
</dbReference>
<keyword evidence="3" id="KW-1185">Reference proteome</keyword>
<evidence type="ECO:0000256" key="1">
    <source>
        <dbReference type="SAM" id="MobiDB-lite"/>
    </source>
</evidence>
<reference evidence="2 3" key="1">
    <citation type="journal article" date="2014" name="Genome Announc.">
        <title>Draft genome sequence of Sclerotinia borealis, a psychrophilic plant pathogenic fungus.</title>
        <authorList>
            <person name="Mardanov A.V."/>
            <person name="Beletsky A.V."/>
            <person name="Kadnikov V.V."/>
            <person name="Ignatov A.N."/>
            <person name="Ravin N.V."/>
        </authorList>
    </citation>
    <scope>NUCLEOTIDE SEQUENCE [LARGE SCALE GENOMIC DNA]</scope>
    <source>
        <strain evidence="3">F-4157</strain>
    </source>
</reference>
<sequence length="353" mass="40430">MKGYPIDQLVYEIMFPKPKTGDPQSFQAFLQRSLVPEVRHETQAFYGHLASQEAKYPGLDYSYSPHRVRLSRFPWHRRLFRAFENLKLTKHEIATLTKWEGTRWAKERFEKEQGITIRDTTGDDIEDWVSPELRCATVLHAMSANEEKELEEAGQSEQNELEEDDGESDAEITSVGTELNERLRAAAAQRHAGNLTAPMDAEWEQWLKDEVEGGSIDISNMELSPDANIMGTRPLPRVSHVYLNDRILSTSTLDTMTNRRNANINRTIDSNTSLRVQRESVTRRLPSERDLARGRAETFVMDHSYRNPPARNAEERSGNTGDRPIGHPFTMVNYYRNLTALSSAEEEAHHSSL</sequence>
<organism evidence="2 3">
    <name type="scientific">Sclerotinia borealis (strain F-4128)</name>
    <dbReference type="NCBI Taxonomy" id="1432307"/>
    <lineage>
        <taxon>Eukaryota</taxon>
        <taxon>Fungi</taxon>
        <taxon>Dikarya</taxon>
        <taxon>Ascomycota</taxon>
        <taxon>Pezizomycotina</taxon>
        <taxon>Leotiomycetes</taxon>
        <taxon>Helotiales</taxon>
        <taxon>Sclerotiniaceae</taxon>
        <taxon>Sclerotinia</taxon>
    </lineage>
</organism>
<accession>W9CWT2</accession>
<feature type="region of interest" description="Disordered" evidence="1">
    <location>
        <begin position="305"/>
        <end position="325"/>
    </location>
</feature>
<dbReference type="HOGENOM" id="CLU_048612_0_0_1"/>
<dbReference type="OrthoDB" id="4106209at2759"/>
<feature type="compositionally biased region" description="Acidic residues" evidence="1">
    <location>
        <begin position="148"/>
        <end position="170"/>
    </location>
</feature>
<evidence type="ECO:0000313" key="3">
    <source>
        <dbReference type="Proteomes" id="UP000019487"/>
    </source>
</evidence>
<proteinExistence type="predicted"/>
<feature type="region of interest" description="Disordered" evidence="1">
    <location>
        <begin position="147"/>
        <end position="172"/>
    </location>
</feature>
<gene>
    <name evidence="2" type="ORF">SBOR_0574</name>
</gene>
<dbReference type="AlphaFoldDB" id="W9CWT2"/>
<dbReference type="Proteomes" id="UP000019487">
    <property type="component" value="Unassembled WGS sequence"/>
</dbReference>
<name>W9CWT2_SCLBF</name>
<evidence type="ECO:0008006" key="4">
    <source>
        <dbReference type="Google" id="ProtNLM"/>
    </source>
</evidence>
<evidence type="ECO:0000313" key="2">
    <source>
        <dbReference type="EMBL" id="ESZ99040.1"/>
    </source>
</evidence>